<dbReference type="PANTHER" id="PTHR13871">
    <property type="entry name" value="THIOREDOXIN"/>
    <property type="match status" value="1"/>
</dbReference>
<dbReference type="AlphaFoldDB" id="A0A484KK34"/>
<name>A0A484KK34_9ASTE</name>
<sequence>MMRKGVTHSLSAYQQFLSCFSCLAVPFEDSVRRERICLALGFDGLPTVAILDPSQEVLYHGPPSMFFRFGGAESDCFPFTLERQEICFGRHCVPRHLSLNELLGLADTNVMCNVLKDASISISELKKEFVWIYLCSECYSLRKLQEVDEECRRQKFELEIVVVCCPFDMGVPPELFEGLIMDQLASLNLLGWWVFPFNNTISQRLNRMRKSLLDGFFIVDPIEEYVDPYGLQIICDFGMDCYPYTRRSLVEKEFQRLRGLSLSSLLLPWTYVCRKDELGPSSITQKPVEEALNKIVLLIYTQRKRKI</sequence>
<reference evidence="3 4" key="1">
    <citation type="submission" date="2018-04" db="EMBL/GenBank/DDBJ databases">
        <authorList>
            <person name="Vogel A."/>
        </authorList>
    </citation>
    <scope>NUCLEOTIDE SEQUENCE [LARGE SCALE GENOMIC DNA]</scope>
</reference>
<organism evidence="3 4">
    <name type="scientific">Cuscuta campestris</name>
    <dbReference type="NCBI Taxonomy" id="132261"/>
    <lineage>
        <taxon>Eukaryota</taxon>
        <taxon>Viridiplantae</taxon>
        <taxon>Streptophyta</taxon>
        <taxon>Embryophyta</taxon>
        <taxon>Tracheophyta</taxon>
        <taxon>Spermatophyta</taxon>
        <taxon>Magnoliopsida</taxon>
        <taxon>eudicotyledons</taxon>
        <taxon>Gunneridae</taxon>
        <taxon>Pentapetalae</taxon>
        <taxon>asterids</taxon>
        <taxon>lamiids</taxon>
        <taxon>Solanales</taxon>
        <taxon>Convolvulaceae</taxon>
        <taxon>Cuscuteae</taxon>
        <taxon>Cuscuta</taxon>
        <taxon>Cuscuta subgen. Grammica</taxon>
        <taxon>Cuscuta sect. Cleistogrammica</taxon>
    </lineage>
</organism>
<dbReference type="PANTHER" id="PTHR13871:SF96">
    <property type="entry name" value="THIOREDOXIN DOMAIN-CONTAINING PROTEIN"/>
    <property type="match status" value="1"/>
</dbReference>
<dbReference type="Proteomes" id="UP000595140">
    <property type="component" value="Unassembled WGS sequence"/>
</dbReference>
<keyword evidence="4" id="KW-1185">Reference proteome</keyword>
<keyword evidence="2" id="KW-0520">NAD</keyword>
<dbReference type="GO" id="GO:0016491">
    <property type="term" value="F:oxidoreductase activity"/>
    <property type="evidence" value="ECO:0007669"/>
    <property type="project" value="UniProtKB-KW"/>
</dbReference>
<evidence type="ECO:0000256" key="2">
    <source>
        <dbReference type="ARBA" id="ARBA00023027"/>
    </source>
</evidence>
<accession>A0A484KK34</accession>
<dbReference type="EMBL" id="OOIL02000305">
    <property type="protein sequence ID" value="VFQ63517.1"/>
    <property type="molecule type" value="Genomic_DNA"/>
</dbReference>
<keyword evidence="1" id="KW-0560">Oxidoreductase</keyword>
<evidence type="ECO:0008006" key="5">
    <source>
        <dbReference type="Google" id="ProtNLM"/>
    </source>
</evidence>
<gene>
    <name evidence="3" type="ORF">CCAM_LOCUS5293</name>
</gene>
<evidence type="ECO:0000313" key="3">
    <source>
        <dbReference type="EMBL" id="VFQ63517.1"/>
    </source>
</evidence>
<evidence type="ECO:0000313" key="4">
    <source>
        <dbReference type="Proteomes" id="UP000595140"/>
    </source>
</evidence>
<evidence type="ECO:0000256" key="1">
    <source>
        <dbReference type="ARBA" id="ARBA00023002"/>
    </source>
</evidence>
<protein>
    <recommendedName>
        <fullName evidence="5">Thioredoxin-like fold domain-containing protein</fullName>
    </recommendedName>
</protein>
<proteinExistence type="predicted"/>
<dbReference type="InterPro" id="IPR052259">
    <property type="entry name" value="Nucleoredoxin-like"/>
</dbReference>
<dbReference type="OrthoDB" id="1664064at2759"/>